<dbReference type="Proteomes" id="UP000544127">
    <property type="component" value="Unassembled WGS sequence"/>
</dbReference>
<dbReference type="GO" id="GO:0044194">
    <property type="term" value="C:cytolytic granule"/>
    <property type="evidence" value="ECO:0007669"/>
    <property type="project" value="UniProtKB-ARBA"/>
</dbReference>
<dbReference type="EMBL" id="VZRI01013598">
    <property type="protein sequence ID" value="NWV01118.1"/>
    <property type="molecule type" value="Genomic_DNA"/>
</dbReference>
<evidence type="ECO:0000313" key="12">
    <source>
        <dbReference type="Proteomes" id="UP000544127"/>
    </source>
</evidence>
<name>A0A7K6BGT8_UPUEP</name>
<keyword evidence="8" id="KW-1015">Disulfide bond</keyword>
<evidence type="ECO:0000256" key="10">
    <source>
        <dbReference type="RuleBase" id="RU361228"/>
    </source>
</evidence>
<dbReference type="GO" id="GO:0003950">
    <property type="term" value="F:NAD+ poly-ADP-ribosyltransferase activity"/>
    <property type="evidence" value="ECO:0007669"/>
    <property type="project" value="TreeGrafter"/>
</dbReference>
<dbReference type="InterPro" id="IPR000768">
    <property type="entry name" value="ART"/>
</dbReference>
<dbReference type="GO" id="GO:0106274">
    <property type="term" value="F:NAD+-protein-arginine ADP-ribosyltransferase activity"/>
    <property type="evidence" value="ECO:0007669"/>
    <property type="project" value="UniProtKB-EC"/>
</dbReference>
<feature type="signal peptide" evidence="10">
    <location>
        <begin position="1"/>
        <end position="18"/>
    </location>
</feature>
<keyword evidence="6 10" id="KW-0521">NADP</keyword>
<dbReference type="Pfam" id="PF01129">
    <property type="entry name" value="ART"/>
    <property type="match status" value="1"/>
</dbReference>
<dbReference type="Gene3D" id="3.90.176.10">
    <property type="entry name" value="Toxin ADP-ribosyltransferase, Chain A, domain 1"/>
    <property type="match status" value="1"/>
</dbReference>
<keyword evidence="12" id="KW-1185">Reference proteome</keyword>
<dbReference type="EC" id="2.4.2.31" evidence="10"/>
<dbReference type="SUPFAM" id="SSF56399">
    <property type="entry name" value="ADP-ribosylation"/>
    <property type="match status" value="1"/>
</dbReference>
<dbReference type="PANTHER" id="PTHR10339:SF19">
    <property type="entry name" value="GPI-LINKED NAD(P)(+)--ARGININE ADP-RIBOSYLTRANSFERASE 1"/>
    <property type="match status" value="1"/>
</dbReference>
<dbReference type="GO" id="GO:0046677">
    <property type="term" value="P:response to antibiotic"/>
    <property type="evidence" value="ECO:0007669"/>
    <property type="project" value="UniProtKB-ARBA"/>
</dbReference>
<comment type="similarity">
    <text evidence="1 10">Belongs to the Arg-specific ADP-ribosyltransferase family.</text>
</comment>
<keyword evidence="2 10" id="KW-0328">Glycosyltransferase</keyword>
<dbReference type="GO" id="GO:0016779">
    <property type="term" value="F:nucleotidyltransferase activity"/>
    <property type="evidence" value="ECO:0007669"/>
    <property type="project" value="UniProtKB-KW"/>
</dbReference>
<dbReference type="InterPro" id="IPR050999">
    <property type="entry name" value="ADP-ribosyltransferase_ARG"/>
</dbReference>
<reference evidence="11 12" key="1">
    <citation type="submission" date="2019-09" db="EMBL/GenBank/DDBJ databases">
        <title>Bird 10,000 Genomes (B10K) Project - Family phase.</title>
        <authorList>
            <person name="Zhang G."/>
        </authorList>
    </citation>
    <scope>NUCLEOTIDE SEQUENCE [LARGE SCALE GENOMIC DNA]</scope>
    <source>
        <strain evidence="11">B10K-DU-012-37</strain>
    </source>
</reference>
<evidence type="ECO:0000256" key="4">
    <source>
        <dbReference type="ARBA" id="ARBA00022695"/>
    </source>
</evidence>
<keyword evidence="5 10" id="KW-0732">Signal</keyword>
<proteinExistence type="inferred from homology"/>
<feature type="chain" id="PRO_5029940214" description="NAD(P)(+)--arginine ADP-ribosyltransferase" evidence="10">
    <location>
        <begin position="19"/>
        <end position="263"/>
    </location>
</feature>
<accession>A0A7K6BGT8</accession>
<organism evidence="11 12">
    <name type="scientific">Upupa epops</name>
    <name type="common">Eurasian hoopoe</name>
    <dbReference type="NCBI Taxonomy" id="57439"/>
    <lineage>
        <taxon>Eukaryota</taxon>
        <taxon>Metazoa</taxon>
        <taxon>Chordata</taxon>
        <taxon>Craniata</taxon>
        <taxon>Vertebrata</taxon>
        <taxon>Euteleostomi</taxon>
        <taxon>Archelosauria</taxon>
        <taxon>Archosauria</taxon>
        <taxon>Dinosauria</taxon>
        <taxon>Saurischia</taxon>
        <taxon>Theropoda</taxon>
        <taxon>Coelurosauria</taxon>
        <taxon>Aves</taxon>
        <taxon>Neognathae</taxon>
        <taxon>Neoaves</taxon>
        <taxon>Telluraves</taxon>
        <taxon>Coraciimorphae</taxon>
        <taxon>Bucerotiformes</taxon>
        <taxon>Upupidae</taxon>
        <taxon>Upupa</taxon>
    </lineage>
</organism>
<evidence type="ECO:0000256" key="6">
    <source>
        <dbReference type="ARBA" id="ARBA00022857"/>
    </source>
</evidence>
<evidence type="ECO:0000256" key="1">
    <source>
        <dbReference type="ARBA" id="ARBA00009558"/>
    </source>
</evidence>
<evidence type="ECO:0000256" key="8">
    <source>
        <dbReference type="ARBA" id="ARBA00023157"/>
    </source>
</evidence>
<dbReference type="PROSITE" id="PS51996">
    <property type="entry name" value="TR_MART"/>
    <property type="match status" value="1"/>
</dbReference>
<evidence type="ECO:0000256" key="3">
    <source>
        <dbReference type="ARBA" id="ARBA00022679"/>
    </source>
</evidence>
<comment type="caution">
    <text evidence="11">The sequence shown here is derived from an EMBL/GenBank/DDBJ whole genome shotgun (WGS) entry which is preliminary data.</text>
</comment>
<comment type="catalytic activity">
    <reaction evidence="9 10">
        <text>L-arginyl-[protein] + NAD(+) = N(omega)-(ADP-D-ribosyl)-L-arginyl-[protein] + nicotinamide + H(+)</text>
        <dbReference type="Rhea" id="RHEA:19149"/>
        <dbReference type="Rhea" id="RHEA-COMP:10532"/>
        <dbReference type="Rhea" id="RHEA-COMP:15087"/>
        <dbReference type="ChEBI" id="CHEBI:15378"/>
        <dbReference type="ChEBI" id="CHEBI:17154"/>
        <dbReference type="ChEBI" id="CHEBI:29965"/>
        <dbReference type="ChEBI" id="CHEBI:57540"/>
        <dbReference type="ChEBI" id="CHEBI:142554"/>
        <dbReference type="EC" id="2.4.2.31"/>
    </reaction>
</comment>
<dbReference type="PANTHER" id="PTHR10339">
    <property type="entry name" value="ADP-RIBOSYLTRANSFERASE"/>
    <property type="match status" value="1"/>
</dbReference>
<keyword evidence="3 10" id="KW-0808">Transferase</keyword>
<evidence type="ECO:0000256" key="7">
    <source>
        <dbReference type="ARBA" id="ARBA00023027"/>
    </source>
</evidence>
<dbReference type="AlphaFoldDB" id="A0A7K6BGT8"/>
<dbReference type="PROSITE" id="PS01291">
    <property type="entry name" value="ART"/>
    <property type="match status" value="1"/>
</dbReference>
<evidence type="ECO:0000313" key="11">
    <source>
        <dbReference type="EMBL" id="NWV01118.1"/>
    </source>
</evidence>
<feature type="non-terminal residue" evidence="11">
    <location>
        <position position="1"/>
    </location>
</feature>
<feature type="non-terminal residue" evidence="11">
    <location>
        <position position="263"/>
    </location>
</feature>
<gene>
    <name evidence="11" type="primary">Madprt</name>
    <name evidence="11" type="ORF">UPUEPO_R11096</name>
</gene>
<protein>
    <recommendedName>
        <fullName evidence="10">NAD(P)(+)--arginine ADP-ribosyltransferase</fullName>
        <ecNumber evidence="10">2.4.2.31</ecNumber>
    </recommendedName>
    <alternativeName>
        <fullName evidence="10">Mono(ADP-ribosyl)transferase</fullName>
    </alternativeName>
</protein>
<keyword evidence="7 10" id="KW-0520">NAD</keyword>
<dbReference type="FunFam" id="3.90.176.10:FF:000001">
    <property type="entry name" value="NAD(P)(+)--arginine ADP-ribosyltransferase"/>
    <property type="match status" value="1"/>
</dbReference>
<evidence type="ECO:0000256" key="2">
    <source>
        <dbReference type="ARBA" id="ARBA00022676"/>
    </source>
</evidence>
<evidence type="ECO:0000256" key="9">
    <source>
        <dbReference type="ARBA" id="ARBA00047597"/>
    </source>
</evidence>
<dbReference type="PRINTS" id="PR00970">
    <property type="entry name" value="RIBTRNSFRASE"/>
</dbReference>
<sequence>MNQLAASLMLLVATLASGSPALSDAIEEVALDMASSSFDDQYRGCGRWMQEELAELNDTEFSLNPLYAEAWTVATREWRSRRGHRALRPELAVAILAYTWDGALFRAFNAAVREAGSSRQRYLGSFHFKVLHFLLSEALRVLRRTPSYQLGYQRGYQRCYQVYRGVKGVRFSGRRDQLVRLGHFTSASLREESARGFGQDTLFRLESCYGVPVRDFSFFAAEEEVLVPPYEVFQVANASRRGAGVTIELRSAGAFSAYNCEWV</sequence>
<dbReference type="OrthoDB" id="423533at2759"/>
<evidence type="ECO:0000256" key="5">
    <source>
        <dbReference type="ARBA" id="ARBA00022729"/>
    </source>
</evidence>
<dbReference type="GO" id="GO:0005615">
    <property type="term" value="C:extracellular space"/>
    <property type="evidence" value="ECO:0007669"/>
    <property type="project" value="UniProtKB-ARBA"/>
</dbReference>
<keyword evidence="4" id="KW-0548">Nucleotidyltransferase</keyword>